<proteinExistence type="inferred from homology"/>
<dbReference type="Proteomes" id="UP000197468">
    <property type="component" value="Unassembled WGS sequence"/>
</dbReference>
<dbReference type="PANTHER" id="PTHR37419">
    <property type="entry name" value="SERINE/THREONINE-PROTEIN KINASE TOXIN HIPA"/>
    <property type="match status" value="1"/>
</dbReference>
<keyword evidence="2" id="KW-0808">Transferase</keyword>
<organism evidence="6 7">
    <name type="scientific">Roseateles aquatilis</name>
    <dbReference type="NCBI Taxonomy" id="431061"/>
    <lineage>
        <taxon>Bacteria</taxon>
        <taxon>Pseudomonadati</taxon>
        <taxon>Pseudomonadota</taxon>
        <taxon>Betaproteobacteria</taxon>
        <taxon>Burkholderiales</taxon>
        <taxon>Sphaerotilaceae</taxon>
        <taxon>Roseateles</taxon>
    </lineage>
</organism>
<evidence type="ECO:0000259" key="4">
    <source>
        <dbReference type="Pfam" id="PF07804"/>
    </source>
</evidence>
<dbReference type="InterPro" id="IPR017508">
    <property type="entry name" value="HipA_N1"/>
</dbReference>
<keyword evidence="3" id="KW-0418">Kinase</keyword>
<dbReference type="OrthoDB" id="9805913at2"/>
<dbReference type="AlphaFoldDB" id="A0A246JMF4"/>
<evidence type="ECO:0000256" key="1">
    <source>
        <dbReference type="ARBA" id="ARBA00010164"/>
    </source>
</evidence>
<evidence type="ECO:0000259" key="5">
    <source>
        <dbReference type="Pfam" id="PF13657"/>
    </source>
</evidence>
<dbReference type="GO" id="GO:0004674">
    <property type="term" value="F:protein serine/threonine kinase activity"/>
    <property type="evidence" value="ECO:0007669"/>
    <property type="project" value="TreeGrafter"/>
</dbReference>
<feature type="domain" description="HipA-like C-terminal" evidence="4">
    <location>
        <begin position="148"/>
        <end position="396"/>
    </location>
</feature>
<name>A0A246JMF4_9BURK</name>
<evidence type="ECO:0000256" key="3">
    <source>
        <dbReference type="ARBA" id="ARBA00022777"/>
    </source>
</evidence>
<dbReference type="Pfam" id="PF13657">
    <property type="entry name" value="Couple_hipA"/>
    <property type="match status" value="1"/>
</dbReference>
<reference evidence="6 7" key="1">
    <citation type="journal article" date="2008" name="Int. J. Syst. Evol. Microbiol.">
        <title>Description of Roseateles aquatilis sp. nov. and Roseateles terrae sp. nov., in the class Betaproteobacteria, and emended description of the genus Roseateles.</title>
        <authorList>
            <person name="Gomila M."/>
            <person name="Bowien B."/>
            <person name="Falsen E."/>
            <person name="Moore E.R."/>
            <person name="Lalucat J."/>
        </authorList>
    </citation>
    <scope>NUCLEOTIDE SEQUENCE [LARGE SCALE GENOMIC DNA]</scope>
    <source>
        <strain evidence="6 7">CCUG 48205</strain>
    </source>
</reference>
<comment type="similarity">
    <text evidence="1">Belongs to the HipA Ser/Thr kinase family.</text>
</comment>
<dbReference type="EMBL" id="NIOF01000001">
    <property type="protein sequence ID" value="OWQ93801.1"/>
    <property type="molecule type" value="Genomic_DNA"/>
</dbReference>
<feature type="domain" description="HipA N-terminal subdomain 1" evidence="5">
    <location>
        <begin position="4"/>
        <end position="102"/>
    </location>
</feature>
<dbReference type="NCBIfam" id="TIGR03071">
    <property type="entry name" value="couple_hipA"/>
    <property type="match status" value="1"/>
</dbReference>
<gene>
    <name evidence="6" type="ORF">CDN99_05025</name>
</gene>
<dbReference type="InterPro" id="IPR012893">
    <property type="entry name" value="HipA-like_C"/>
</dbReference>
<accession>A0A246JMF4</accession>
<dbReference type="CDD" id="cd17808">
    <property type="entry name" value="HipA_Ec_like"/>
    <property type="match status" value="1"/>
</dbReference>
<dbReference type="InterPro" id="IPR052028">
    <property type="entry name" value="HipA_Ser/Thr_kinase"/>
</dbReference>
<protein>
    <submittedName>
        <fullName evidence="6">Toxin HipA</fullName>
    </submittedName>
</protein>
<evidence type="ECO:0000256" key="2">
    <source>
        <dbReference type="ARBA" id="ARBA00022679"/>
    </source>
</evidence>
<comment type="caution">
    <text evidence="6">The sequence shown here is derived from an EMBL/GenBank/DDBJ whole genome shotgun (WGS) entry which is preliminary data.</text>
</comment>
<dbReference type="Pfam" id="PF07804">
    <property type="entry name" value="HipA_C"/>
    <property type="match status" value="1"/>
</dbReference>
<evidence type="ECO:0000313" key="7">
    <source>
        <dbReference type="Proteomes" id="UP000197468"/>
    </source>
</evidence>
<evidence type="ECO:0000313" key="6">
    <source>
        <dbReference type="EMBL" id="OWQ93801.1"/>
    </source>
</evidence>
<dbReference type="GO" id="GO:0005829">
    <property type="term" value="C:cytosol"/>
    <property type="evidence" value="ECO:0007669"/>
    <property type="project" value="TreeGrafter"/>
</dbReference>
<keyword evidence="7" id="KW-1185">Reference proteome</keyword>
<sequence length="440" mass="49304">MSELHLWMNGQAVGVWTQQRSGLSSLVYERSWMDSPQGRPLSLSLRFDSDPRSETVVNYFENLLPDSAHIRRRIRQRFLTPTDRAFDLLKAIGRDCVGALQILPPGMGPDGWNHIESEPLVDSDVARILAAVTSPSVLGHQDDEEFRISIAGAQEKTALLRIDGRWHRPRGATPTTHILKLPQGLVGNMRADMTASVENEWLCAQLLHVLGFPVAKTEIGTFGDMKALVVERFDRQWQGDRDPWILRLPQEDFCQAMGLAPERKYQSDGGPTMQDCLQRLLLSERQGDASVFASAQFVFWLLAATDGHSKNFSIQHLRGGRYAMTPLYDVLSVWPIIGIGSNQIAYKQAKLAMGIKSRNMHDRLSEIHARHWLGLARQAGGDTWARMIDMARRIPEAFDAVERLLPAGFPETTWRPIASGTRRHAAQFLDEASGLTPQAA</sequence>
<dbReference type="RefSeq" id="WP_088383081.1">
    <property type="nucleotide sequence ID" value="NZ_NIOF01000001.1"/>
</dbReference>
<dbReference type="PANTHER" id="PTHR37419:SF1">
    <property type="entry name" value="SERINE_THREONINE-PROTEIN KINASE TOXIN HIPA"/>
    <property type="match status" value="1"/>
</dbReference>